<evidence type="ECO:0000256" key="5">
    <source>
        <dbReference type="ARBA" id="ARBA00022989"/>
    </source>
</evidence>
<evidence type="ECO:0000256" key="6">
    <source>
        <dbReference type="ARBA" id="ARBA00023136"/>
    </source>
</evidence>
<feature type="domain" description="Bacterial sugar transferase" evidence="9">
    <location>
        <begin position="269"/>
        <end position="457"/>
    </location>
</feature>
<accession>A0A845A8Q6</accession>
<dbReference type="OrthoDB" id="9808602at2"/>
<evidence type="ECO:0000256" key="1">
    <source>
        <dbReference type="ARBA" id="ARBA00004141"/>
    </source>
</evidence>
<dbReference type="PANTHER" id="PTHR30576:SF0">
    <property type="entry name" value="UNDECAPRENYL-PHOSPHATE N-ACETYLGALACTOSAMINYL 1-PHOSPHATE TRANSFERASE-RELATED"/>
    <property type="match status" value="1"/>
</dbReference>
<feature type="transmembrane region" description="Helical" evidence="8">
    <location>
        <begin position="29"/>
        <end position="52"/>
    </location>
</feature>
<evidence type="ECO:0000256" key="7">
    <source>
        <dbReference type="ARBA" id="ARBA00023169"/>
    </source>
</evidence>
<comment type="caution">
    <text evidence="10">The sequence shown here is derived from an EMBL/GenBank/DDBJ whole genome shotgun (WGS) entry which is preliminary data.</text>
</comment>
<dbReference type="Proteomes" id="UP000460561">
    <property type="component" value="Unassembled WGS sequence"/>
</dbReference>
<dbReference type="PANTHER" id="PTHR30576">
    <property type="entry name" value="COLANIC BIOSYNTHESIS UDP-GLUCOSE LIPID CARRIER TRANSFERASE"/>
    <property type="match status" value="1"/>
</dbReference>
<evidence type="ECO:0000256" key="8">
    <source>
        <dbReference type="SAM" id="Phobius"/>
    </source>
</evidence>
<keyword evidence="3 10" id="KW-0808">Transferase</keyword>
<dbReference type="RefSeq" id="WP_160739833.1">
    <property type="nucleotide sequence ID" value="NZ_WTYQ01000004.1"/>
</dbReference>
<dbReference type="InterPro" id="IPR003362">
    <property type="entry name" value="Bact_transf"/>
</dbReference>
<feature type="transmembrane region" description="Helical" evidence="8">
    <location>
        <begin position="121"/>
        <end position="140"/>
    </location>
</feature>
<dbReference type="GO" id="GO:0000271">
    <property type="term" value="P:polysaccharide biosynthetic process"/>
    <property type="evidence" value="ECO:0007669"/>
    <property type="project" value="UniProtKB-KW"/>
</dbReference>
<proteinExistence type="inferred from homology"/>
<keyword evidence="5 8" id="KW-1133">Transmembrane helix</keyword>
<comment type="similarity">
    <text evidence="2">Belongs to the bacterial sugar transferase family.</text>
</comment>
<keyword evidence="4 8" id="KW-0812">Transmembrane</keyword>
<name>A0A845A8Q6_9SPHN</name>
<dbReference type="Pfam" id="PF02397">
    <property type="entry name" value="Bac_transf"/>
    <property type="match status" value="1"/>
</dbReference>
<feature type="transmembrane region" description="Helical" evidence="8">
    <location>
        <begin position="97"/>
        <end position="115"/>
    </location>
</feature>
<keyword evidence="11" id="KW-1185">Reference proteome</keyword>
<comment type="subcellular location">
    <subcellularLocation>
        <location evidence="1">Membrane</location>
        <topology evidence="1">Multi-pass membrane protein</topology>
    </subcellularLocation>
</comment>
<evidence type="ECO:0000313" key="11">
    <source>
        <dbReference type="Proteomes" id="UP000460561"/>
    </source>
</evidence>
<reference evidence="10 11" key="1">
    <citation type="submission" date="2019-12" db="EMBL/GenBank/DDBJ databases">
        <title>Genomic-based taxomic classification of the family Erythrobacteraceae.</title>
        <authorList>
            <person name="Xu L."/>
        </authorList>
    </citation>
    <scope>NUCLEOTIDE SEQUENCE [LARGE SCALE GENOMIC DNA]</scope>
    <source>
        <strain evidence="10 11">DSM 18604</strain>
    </source>
</reference>
<dbReference type="InterPro" id="IPR017475">
    <property type="entry name" value="EPS_sugar_tfrase"/>
</dbReference>
<dbReference type="GO" id="GO:0016020">
    <property type="term" value="C:membrane"/>
    <property type="evidence" value="ECO:0007669"/>
    <property type="project" value="UniProtKB-SubCell"/>
</dbReference>
<dbReference type="AlphaFoldDB" id="A0A845A8Q6"/>
<evidence type="ECO:0000259" key="9">
    <source>
        <dbReference type="Pfam" id="PF02397"/>
    </source>
</evidence>
<dbReference type="EMBL" id="WTYQ01000004">
    <property type="protein sequence ID" value="MXP26620.1"/>
    <property type="molecule type" value="Genomic_DNA"/>
</dbReference>
<organism evidence="10 11">
    <name type="scientific">Altericroceibacterium indicum</name>
    <dbReference type="NCBI Taxonomy" id="374177"/>
    <lineage>
        <taxon>Bacteria</taxon>
        <taxon>Pseudomonadati</taxon>
        <taxon>Pseudomonadota</taxon>
        <taxon>Alphaproteobacteria</taxon>
        <taxon>Sphingomonadales</taxon>
        <taxon>Erythrobacteraceae</taxon>
        <taxon>Altericroceibacterium</taxon>
    </lineage>
</organism>
<evidence type="ECO:0000256" key="2">
    <source>
        <dbReference type="ARBA" id="ARBA00006464"/>
    </source>
</evidence>
<keyword evidence="7" id="KW-0270">Exopolysaccharide synthesis</keyword>
<feature type="transmembrane region" description="Helical" evidence="8">
    <location>
        <begin position="271"/>
        <end position="295"/>
    </location>
</feature>
<gene>
    <name evidence="10" type="ORF">GRI39_11295</name>
</gene>
<protein>
    <submittedName>
        <fullName evidence="10">Exopolysaccharide biosynthesis polyprenyl glycosylphosphotransferase</fullName>
    </submittedName>
</protein>
<sequence>MNAPINNFKLGLQSSRALAPSFERRRIQIYLFMVIGDIGALLAGFLLAGVAYNGDLPYSMALFEMQLFLPLYLTLGFYQRVYSIDALESRNFAIRRLLWSLALSAALLVFVVFYTKSAEDFSRAVFTLGLCFSAMLMIAARFCTFSFLHKFIGPTVLNVLVIEDGGPEVKLDHSYRISAEEHQLKEFKQNPSALDRLGRYVANMDRVIVSCPLDQREEWSFVLRAAGVNGELVSESLHELGAIGLHREEHFTSLAIAAGPLDLRARILKRLFDLSIAVPAILVLSPVMLAAAIAVKLESEGPVFFVQRRLGRGNRFFSMFKFRSMRAAESDHDGMRSAAKDDDRITRVGKILRKTSVDELPQLLNVLRGDMSIVGPRPHALGSQAGKKLFWEVDVAYWHRHSLKPGLTGLAQVRGFRGATDKERDLEDRLKSDLEYIANWNLPGDFLILVRTLAVVVHDRAF</sequence>
<dbReference type="GO" id="GO:0016780">
    <property type="term" value="F:phosphotransferase activity, for other substituted phosphate groups"/>
    <property type="evidence" value="ECO:0007669"/>
    <property type="project" value="TreeGrafter"/>
</dbReference>
<dbReference type="NCBIfam" id="TIGR03025">
    <property type="entry name" value="EPS_sugtrans"/>
    <property type="match status" value="1"/>
</dbReference>
<evidence type="ECO:0000313" key="10">
    <source>
        <dbReference type="EMBL" id="MXP26620.1"/>
    </source>
</evidence>
<evidence type="ECO:0000256" key="4">
    <source>
        <dbReference type="ARBA" id="ARBA00022692"/>
    </source>
</evidence>
<keyword evidence="6 8" id="KW-0472">Membrane</keyword>
<feature type="transmembrane region" description="Helical" evidence="8">
    <location>
        <begin position="58"/>
        <end position="77"/>
    </location>
</feature>
<evidence type="ECO:0000256" key="3">
    <source>
        <dbReference type="ARBA" id="ARBA00022679"/>
    </source>
</evidence>